<dbReference type="eggNOG" id="COG2771">
    <property type="taxonomic scope" value="Bacteria"/>
</dbReference>
<dbReference type="Gene3D" id="1.10.10.10">
    <property type="entry name" value="Winged helix-like DNA-binding domain superfamily/Winged helix DNA-binding domain"/>
    <property type="match status" value="1"/>
</dbReference>
<dbReference type="SMART" id="SM00421">
    <property type="entry name" value="HTH_LUXR"/>
    <property type="match status" value="1"/>
</dbReference>
<reference evidence="5 6" key="2">
    <citation type="submission" date="2014-05" db="EMBL/GenBank/DDBJ databases">
        <title>Genome sequence of the 3-chlorobenzoate degrading bacterium Pseudomonas knackmussii B13 shows multiple evidence for horizontal gene transfer.</title>
        <authorList>
            <person name="Miyazaki R."/>
            <person name="Bertelli C."/>
            <person name="Falquet L."/>
            <person name="Robinson-Rechavi M."/>
            <person name="Gharib W."/>
            <person name="Roy S."/>
            <person name="Van der Meer J.R."/>
        </authorList>
    </citation>
    <scope>NUCLEOTIDE SEQUENCE [LARGE SCALE GENOMIC DNA]</scope>
    <source>
        <strain evidence="5 6">B13</strain>
    </source>
</reference>
<protein>
    <submittedName>
        <fullName evidence="5">DNA-binding protein with HTH domain-containing protein</fullName>
    </submittedName>
</protein>
<feature type="domain" description="HTH luxR-type" evidence="4">
    <location>
        <begin position="299"/>
        <end position="364"/>
    </location>
</feature>
<evidence type="ECO:0000259" key="4">
    <source>
        <dbReference type="PROSITE" id="PS50043"/>
    </source>
</evidence>
<keyword evidence="1" id="KW-0805">Transcription regulation</keyword>
<gene>
    <name evidence="5" type="ORF">PKB_3972</name>
</gene>
<dbReference type="Pfam" id="PF13188">
    <property type="entry name" value="PAS_8"/>
    <property type="match status" value="1"/>
</dbReference>
<dbReference type="InterPro" id="IPR035965">
    <property type="entry name" value="PAS-like_dom_sf"/>
</dbReference>
<dbReference type="SUPFAM" id="SSF46894">
    <property type="entry name" value="C-terminal effector domain of the bipartite response regulators"/>
    <property type="match status" value="1"/>
</dbReference>
<dbReference type="InterPro" id="IPR016032">
    <property type="entry name" value="Sig_transdc_resp-reg_C-effctor"/>
</dbReference>
<evidence type="ECO:0000313" key="5">
    <source>
        <dbReference type="EMBL" id="CDF85301.1"/>
    </source>
</evidence>
<accession>A0A024HKA3</accession>
<dbReference type="STRING" id="1301098.PKB_3972"/>
<keyword evidence="3" id="KW-0804">Transcription</keyword>
<dbReference type="EMBL" id="HG322950">
    <property type="protein sequence ID" value="CDF85301.1"/>
    <property type="molecule type" value="Genomic_DNA"/>
</dbReference>
<dbReference type="GO" id="GO:0003677">
    <property type="term" value="F:DNA binding"/>
    <property type="evidence" value="ECO:0007669"/>
    <property type="project" value="UniProtKB-KW"/>
</dbReference>
<dbReference type="PANTHER" id="PTHR44688">
    <property type="entry name" value="DNA-BINDING TRANSCRIPTIONAL ACTIVATOR DEVR_DOSR"/>
    <property type="match status" value="1"/>
</dbReference>
<evidence type="ECO:0000256" key="1">
    <source>
        <dbReference type="ARBA" id="ARBA00023015"/>
    </source>
</evidence>
<dbReference type="PROSITE" id="PS50043">
    <property type="entry name" value="HTH_LUXR_2"/>
    <property type="match status" value="1"/>
</dbReference>
<keyword evidence="6" id="KW-1185">Reference proteome</keyword>
<dbReference type="SMART" id="SM00091">
    <property type="entry name" value="PAS"/>
    <property type="match status" value="1"/>
</dbReference>
<dbReference type="PATRIC" id="fig|1301098.3.peg.3976"/>
<dbReference type="Proteomes" id="UP000025241">
    <property type="component" value="Chromosome I"/>
</dbReference>
<dbReference type="InterPro" id="IPR000792">
    <property type="entry name" value="Tscrpt_reg_LuxR_C"/>
</dbReference>
<evidence type="ECO:0000256" key="2">
    <source>
        <dbReference type="ARBA" id="ARBA00023125"/>
    </source>
</evidence>
<organism evidence="5 6">
    <name type="scientific">Pseudomonas knackmussii (strain DSM 6978 / CCUG 54928 / LMG 23759 / B13)</name>
    <dbReference type="NCBI Taxonomy" id="1301098"/>
    <lineage>
        <taxon>Bacteria</taxon>
        <taxon>Pseudomonadati</taxon>
        <taxon>Pseudomonadota</taxon>
        <taxon>Gammaproteobacteria</taxon>
        <taxon>Pseudomonadales</taxon>
        <taxon>Pseudomonadaceae</taxon>
        <taxon>Pseudomonas</taxon>
    </lineage>
</organism>
<dbReference type="InterPro" id="IPR036388">
    <property type="entry name" value="WH-like_DNA-bd_sf"/>
</dbReference>
<dbReference type="RefSeq" id="WP_236658311.1">
    <property type="nucleotide sequence ID" value="NZ_HG322950.1"/>
</dbReference>
<reference evidence="5 6" key="1">
    <citation type="submission" date="2013-03" db="EMBL/GenBank/DDBJ databases">
        <authorList>
            <person name="Linke B."/>
        </authorList>
    </citation>
    <scope>NUCLEOTIDE SEQUENCE [LARGE SCALE GENOMIC DNA]</scope>
    <source>
        <strain evidence="5 6">B13</strain>
    </source>
</reference>
<dbReference type="HOGENOM" id="CLU_037939_0_0_6"/>
<dbReference type="SUPFAM" id="SSF55785">
    <property type="entry name" value="PYP-like sensor domain (PAS domain)"/>
    <property type="match status" value="1"/>
</dbReference>
<evidence type="ECO:0000256" key="3">
    <source>
        <dbReference type="ARBA" id="ARBA00023163"/>
    </source>
</evidence>
<name>A0A024HKA3_PSEKB</name>
<sequence length="366" mass="41228">MHEKDIANRYERLVGLSYECVLDQDAWLPLLRALVDDCGRQMGALLFWDQRENGPRASELNLCDPAVISGYNREFHAIDPSRGFMLNRPVGDWYHDARDYGLAQIARDPYYQEFHRPHGMLNVSCLKLHEQAESGIYLSVLTSLDAPYPGQNEQRLLQRLSPHLLRAARMFEQVNGLRRELATRDLLLDLHPAPLWLLDGDARVLFCNQAAQALLAQPRAPLLERFGRLLGRACNTGLQALIRQAAGQDGKRRAGWLRLDAAEGELLVAPVAAEAAYNRAFQRPLVLLTLPRQAASGSLLAELFGLTPAERRLSELLVQGLTVDECAQHLQVSINTIRTQLRALFRKTHTRRQSELVNLLARLGKA</sequence>
<dbReference type="PANTHER" id="PTHR44688:SF16">
    <property type="entry name" value="DNA-BINDING TRANSCRIPTIONAL ACTIVATOR DEVR_DOSR"/>
    <property type="match status" value="1"/>
</dbReference>
<dbReference type="KEGG" id="pkc:PKB_3972"/>
<dbReference type="InterPro" id="IPR000014">
    <property type="entry name" value="PAS"/>
</dbReference>
<keyword evidence="2 5" id="KW-0238">DNA-binding</keyword>
<evidence type="ECO:0000313" key="6">
    <source>
        <dbReference type="Proteomes" id="UP000025241"/>
    </source>
</evidence>
<dbReference type="AlphaFoldDB" id="A0A024HKA3"/>
<proteinExistence type="predicted"/>
<dbReference type="GO" id="GO:0006355">
    <property type="term" value="P:regulation of DNA-templated transcription"/>
    <property type="evidence" value="ECO:0007669"/>
    <property type="project" value="InterPro"/>
</dbReference>